<dbReference type="SUPFAM" id="SSF56300">
    <property type="entry name" value="Metallo-dependent phosphatases"/>
    <property type="match status" value="1"/>
</dbReference>
<sequence>MGNHDFGGTATSQGYAGSLEHYRRDMAPEWYSFDRDGRHVVVLEDNDDASGPEPRLEWLRRDLAQHAVGEQVARLRVSLAVHPVGPRRGHAADHRRTGHAWRSGTARSRRRCRRSRGDPREFGPEASPGHRHSCDLHHPDAPSPGRVSPVSGLNLDDFVDLIERPDGGIRRDAEERRERLALPPGALGRLDELGEWLAAAQQRVPVKPVERPRAILFAGDHGISDLGVSARPAGSAHRLVRAVLDGESPAAILAARLGASVRVIDMALDCDPEDLPEEITRHRVRRGSGRLDVEDALTLDEAEQAFRTGMAIADEEADSGTDLLVLGDLSVGGTTAAATLIAALCGTDASVVTGRGGAAIDDLAWMRKCAAIRDGLRRARPVLGDQLQLLATVGGADLAAITGFLLQSAVRRTPVILDGVVSAACALVAQRVAFRAPDWWLAGQASGEPGQEKALDRIALTPLLDHGVTVGEGTGALLALPLVQAAAALHAELPERSEGSGPSEHPADAEDPEANG</sequence>
<keyword evidence="8 11" id="KW-0808">Transferase</keyword>
<evidence type="ECO:0000313" key="14">
    <source>
        <dbReference type="Proteomes" id="UP001501576"/>
    </source>
</evidence>
<evidence type="ECO:0000256" key="2">
    <source>
        <dbReference type="ARBA" id="ARBA00005049"/>
    </source>
</evidence>
<organism evidence="13 14">
    <name type="scientific">Streptomyces mordarskii</name>
    <dbReference type="NCBI Taxonomy" id="1226758"/>
    <lineage>
        <taxon>Bacteria</taxon>
        <taxon>Bacillati</taxon>
        <taxon>Actinomycetota</taxon>
        <taxon>Actinomycetes</taxon>
        <taxon>Kitasatosporales</taxon>
        <taxon>Streptomycetaceae</taxon>
        <taxon>Streptomyces</taxon>
    </lineage>
</organism>
<evidence type="ECO:0000256" key="8">
    <source>
        <dbReference type="ARBA" id="ARBA00022679"/>
    </source>
</evidence>
<comment type="pathway">
    <text evidence="2 11">Nucleoside biosynthesis; alpha-ribazole biosynthesis; alpha-ribazole from 5,6-dimethylbenzimidazole: step 1/2.</text>
</comment>
<evidence type="ECO:0000313" key="13">
    <source>
        <dbReference type="EMBL" id="GAA0504418.1"/>
    </source>
</evidence>
<dbReference type="EC" id="2.4.2.21" evidence="4 11"/>
<evidence type="ECO:0000256" key="12">
    <source>
        <dbReference type="SAM" id="MobiDB-lite"/>
    </source>
</evidence>
<gene>
    <name evidence="11" type="primary">cobT</name>
    <name evidence="13" type="ORF">GCM10010390_03730</name>
</gene>
<evidence type="ECO:0000256" key="6">
    <source>
        <dbReference type="ARBA" id="ARBA00022573"/>
    </source>
</evidence>
<dbReference type="Pfam" id="PF02277">
    <property type="entry name" value="DBI_PRT"/>
    <property type="match status" value="1"/>
</dbReference>
<keyword evidence="7 11" id="KW-0328">Glycosyltransferase</keyword>
<evidence type="ECO:0000256" key="5">
    <source>
        <dbReference type="ARBA" id="ARBA00015486"/>
    </source>
</evidence>
<dbReference type="InterPro" id="IPR036087">
    <property type="entry name" value="Nict_dMeBzImd_PRibTrfase_sf"/>
</dbReference>
<dbReference type="PANTHER" id="PTHR43463:SF1">
    <property type="entry name" value="NICOTINATE-NUCLEOTIDE--DIMETHYLBENZIMIDAZOLE PHOSPHORIBOSYLTRANSFERASE"/>
    <property type="match status" value="1"/>
</dbReference>
<evidence type="ECO:0000256" key="7">
    <source>
        <dbReference type="ARBA" id="ARBA00022676"/>
    </source>
</evidence>
<comment type="function">
    <text evidence="1 11">Catalyzes the synthesis of alpha-ribazole-5'-phosphate from nicotinate mononucleotide (NAMN) and 5,6-dimethylbenzimidazole (DMB).</text>
</comment>
<dbReference type="NCBIfam" id="NF000996">
    <property type="entry name" value="PRK00105.1"/>
    <property type="match status" value="1"/>
</dbReference>
<feature type="region of interest" description="Disordered" evidence="12">
    <location>
        <begin position="85"/>
        <end position="150"/>
    </location>
</feature>
<dbReference type="NCBIfam" id="TIGR03160">
    <property type="entry name" value="cobT_DBIPRT"/>
    <property type="match status" value="1"/>
</dbReference>
<comment type="catalytic activity">
    <reaction evidence="10 11">
        <text>5,6-dimethylbenzimidazole + nicotinate beta-D-ribonucleotide = alpha-ribazole 5'-phosphate + nicotinate + H(+)</text>
        <dbReference type="Rhea" id="RHEA:11196"/>
        <dbReference type="ChEBI" id="CHEBI:15378"/>
        <dbReference type="ChEBI" id="CHEBI:15890"/>
        <dbReference type="ChEBI" id="CHEBI:32544"/>
        <dbReference type="ChEBI" id="CHEBI:57502"/>
        <dbReference type="ChEBI" id="CHEBI:57918"/>
        <dbReference type="EC" id="2.4.2.21"/>
    </reaction>
</comment>
<dbReference type="Gene3D" id="1.10.1610.10">
    <property type="match status" value="1"/>
</dbReference>
<evidence type="ECO:0000256" key="1">
    <source>
        <dbReference type="ARBA" id="ARBA00002197"/>
    </source>
</evidence>
<proteinExistence type="inferred from homology"/>
<name>A0ABP3LTL1_9ACTN</name>
<dbReference type="Gene3D" id="3.60.21.10">
    <property type="match status" value="1"/>
</dbReference>
<dbReference type="InterPro" id="IPR023195">
    <property type="entry name" value="Nict_dMeBzImd_PRibTrfase_N"/>
</dbReference>
<feature type="region of interest" description="Disordered" evidence="12">
    <location>
        <begin position="492"/>
        <end position="516"/>
    </location>
</feature>
<reference evidence="14" key="1">
    <citation type="journal article" date="2019" name="Int. J. Syst. Evol. Microbiol.">
        <title>The Global Catalogue of Microorganisms (GCM) 10K type strain sequencing project: providing services to taxonomists for standard genome sequencing and annotation.</title>
        <authorList>
            <consortium name="The Broad Institute Genomics Platform"/>
            <consortium name="The Broad Institute Genome Sequencing Center for Infectious Disease"/>
            <person name="Wu L."/>
            <person name="Ma J."/>
        </authorList>
    </citation>
    <scope>NUCLEOTIDE SEQUENCE [LARGE SCALE GENOMIC DNA]</scope>
    <source>
        <strain evidence="14">JCM 5052</strain>
    </source>
</reference>
<evidence type="ECO:0000256" key="11">
    <source>
        <dbReference type="HAMAP-Rule" id="MF_00230"/>
    </source>
</evidence>
<protein>
    <recommendedName>
        <fullName evidence="5 11">Nicotinate-nucleotide--dimethylbenzimidazole phosphoribosyltransferase</fullName>
        <shortName evidence="11">NN:DBI PRT</shortName>
        <ecNumber evidence="4 11">2.4.2.21</ecNumber>
    </recommendedName>
    <alternativeName>
        <fullName evidence="9 11">N(1)-alpha-phosphoribosyltransferase</fullName>
    </alternativeName>
</protein>
<evidence type="ECO:0000256" key="4">
    <source>
        <dbReference type="ARBA" id="ARBA00011991"/>
    </source>
</evidence>
<dbReference type="InterPro" id="IPR003200">
    <property type="entry name" value="Nict_dMeBzImd_PRibTrfase"/>
</dbReference>
<keyword evidence="6 11" id="KW-0169">Cobalamin biosynthesis</keyword>
<dbReference type="InterPro" id="IPR017846">
    <property type="entry name" value="Nict_dMeBzImd_PRibTrfase_bact"/>
</dbReference>
<keyword evidence="14" id="KW-1185">Reference proteome</keyword>
<evidence type="ECO:0000256" key="10">
    <source>
        <dbReference type="ARBA" id="ARBA00047340"/>
    </source>
</evidence>
<dbReference type="PANTHER" id="PTHR43463">
    <property type="entry name" value="NICOTINATE-NUCLEOTIDE--DIMETHYLBENZIMIDAZOLE PHOSPHORIBOSYLTRANSFERASE"/>
    <property type="match status" value="1"/>
</dbReference>
<comment type="caution">
    <text evidence="13">The sequence shown here is derived from an EMBL/GenBank/DDBJ whole genome shotgun (WGS) entry which is preliminary data.</text>
</comment>
<dbReference type="InterPro" id="IPR029052">
    <property type="entry name" value="Metallo-depent_PP-like"/>
</dbReference>
<evidence type="ECO:0000256" key="9">
    <source>
        <dbReference type="ARBA" id="ARBA00030686"/>
    </source>
</evidence>
<comment type="similarity">
    <text evidence="3 11">Belongs to the CobT family.</text>
</comment>
<feature type="active site" description="Proton acceptor" evidence="11">
    <location>
        <position position="472"/>
    </location>
</feature>
<dbReference type="Gene3D" id="3.40.50.10210">
    <property type="match status" value="1"/>
</dbReference>
<dbReference type="SUPFAM" id="SSF52733">
    <property type="entry name" value="Nicotinate mononucleotide:5,6-dimethylbenzimidazole phosphoribosyltransferase (CobT)"/>
    <property type="match status" value="1"/>
</dbReference>
<dbReference type="CDD" id="cd02439">
    <property type="entry name" value="DMB-PRT_CobT"/>
    <property type="match status" value="1"/>
</dbReference>
<dbReference type="Proteomes" id="UP001501576">
    <property type="component" value="Unassembled WGS sequence"/>
</dbReference>
<evidence type="ECO:0000256" key="3">
    <source>
        <dbReference type="ARBA" id="ARBA00007110"/>
    </source>
</evidence>
<dbReference type="HAMAP" id="MF_00230">
    <property type="entry name" value="CobT"/>
    <property type="match status" value="1"/>
</dbReference>
<dbReference type="EMBL" id="BAAABZ010000002">
    <property type="protein sequence ID" value="GAA0504418.1"/>
    <property type="molecule type" value="Genomic_DNA"/>
</dbReference>
<accession>A0ABP3LTL1</accession>